<gene>
    <name evidence="3" type="ORF">METZ01_LOCUS74142</name>
</gene>
<dbReference type="InterPro" id="IPR052019">
    <property type="entry name" value="F420H2_bilvrd_red/Heme_oxyg"/>
</dbReference>
<dbReference type="GO" id="GO:0005829">
    <property type="term" value="C:cytosol"/>
    <property type="evidence" value="ECO:0007669"/>
    <property type="project" value="TreeGrafter"/>
</dbReference>
<protein>
    <recommendedName>
        <fullName evidence="2">Pyridoxamine 5'-phosphate oxidase N-terminal domain-containing protein</fullName>
    </recommendedName>
</protein>
<dbReference type="PANTHER" id="PTHR35176:SF6">
    <property type="entry name" value="HEME OXYGENASE HI_0854-RELATED"/>
    <property type="match status" value="1"/>
</dbReference>
<sequence length="145" mass="16714">MPKLSQQQIEEFLMTGSRVLKLGTMADSGYPYVNPLWYTYENGAFLVAGRSRAQWVGHIRSNSKVAACIDTPDAPYTRVIVQADAEIIDDSWTGDWEHWALRYLGEELGHQYYEDTKHMPRVLIRLNPNKITSWAGPGWHPRYED</sequence>
<reference evidence="3" key="1">
    <citation type="submission" date="2018-05" db="EMBL/GenBank/DDBJ databases">
        <authorList>
            <person name="Lanie J.A."/>
            <person name="Ng W.-L."/>
            <person name="Kazmierczak K.M."/>
            <person name="Andrzejewski T.M."/>
            <person name="Davidsen T.M."/>
            <person name="Wayne K.J."/>
            <person name="Tettelin H."/>
            <person name="Glass J.I."/>
            <person name="Rusch D."/>
            <person name="Podicherti R."/>
            <person name="Tsui H.-C.T."/>
            <person name="Winkler M.E."/>
        </authorList>
    </citation>
    <scope>NUCLEOTIDE SEQUENCE</scope>
</reference>
<dbReference type="Gene3D" id="2.30.110.10">
    <property type="entry name" value="Electron Transport, Fmn-binding Protein, Chain A"/>
    <property type="match status" value="1"/>
</dbReference>
<dbReference type="InterPro" id="IPR012349">
    <property type="entry name" value="Split_barrel_FMN-bd"/>
</dbReference>
<dbReference type="PANTHER" id="PTHR35176">
    <property type="entry name" value="HEME OXYGENASE HI_0854-RELATED"/>
    <property type="match status" value="1"/>
</dbReference>
<dbReference type="SUPFAM" id="SSF50475">
    <property type="entry name" value="FMN-binding split barrel"/>
    <property type="match status" value="1"/>
</dbReference>
<dbReference type="InterPro" id="IPR011576">
    <property type="entry name" value="Pyridox_Oxase_N"/>
</dbReference>
<organism evidence="3">
    <name type="scientific">marine metagenome</name>
    <dbReference type="NCBI Taxonomy" id="408172"/>
    <lineage>
        <taxon>unclassified sequences</taxon>
        <taxon>metagenomes</taxon>
        <taxon>ecological metagenomes</taxon>
    </lineage>
</organism>
<feature type="domain" description="Pyridoxamine 5'-phosphate oxidase N-terminal" evidence="2">
    <location>
        <begin position="7"/>
        <end position="134"/>
    </location>
</feature>
<accession>A0A381U0U9</accession>
<evidence type="ECO:0000256" key="1">
    <source>
        <dbReference type="ARBA" id="ARBA00023002"/>
    </source>
</evidence>
<evidence type="ECO:0000259" key="2">
    <source>
        <dbReference type="Pfam" id="PF01243"/>
    </source>
</evidence>
<dbReference type="AlphaFoldDB" id="A0A381U0U9"/>
<dbReference type="Pfam" id="PF01243">
    <property type="entry name" value="PNPOx_N"/>
    <property type="match status" value="1"/>
</dbReference>
<evidence type="ECO:0000313" key="3">
    <source>
        <dbReference type="EMBL" id="SVA21288.1"/>
    </source>
</evidence>
<dbReference type="EMBL" id="UINC01005431">
    <property type="protein sequence ID" value="SVA21288.1"/>
    <property type="molecule type" value="Genomic_DNA"/>
</dbReference>
<dbReference type="GO" id="GO:0016627">
    <property type="term" value="F:oxidoreductase activity, acting on the CH-CH group of donors"/>
    <property type="evidence" value="ECO:0007669"/>
    <property type="project" value="TreeGrafter"/>
</dbReference>
<keyword evidence="1" id="KW-0560">Oxidoreductase</keyword>
<proteinExistence type="predicted"/>
<name>A0A381U0U9_9ZZZZ</name>
<dbReference type="GO" id="GO:0070967">
    <property type="term" value="F:coenzyme F420 binding"/>
    <property type="evidence" value="ECO:0007669"/>
    <property type="project" value="TreeGrafter"/>
</dbReference>